<dbReference type="AlphaFoldDB" id="A0A0H4JB50"/>
<evidence type="ECO:0008006" key="3">
    <source>
        <dbReference type="Google" id="ProtNLM"/>
    </source>
</evidence>
<dbReference type="Pfam" id="PF08238">
    <property type="entry name" value="Sel1"/>
    <property type="match status" value="5"/>
</dbReference>
<organism evidence="1 2">
    <name type="scientific">Methylophilales bacterium MBRS-H7</name>
    <dbReference type="NCBI Taxonomy" id="1623450"/>
    <lineage>
        <taxon>Bacteria</taxon>
        <taxon>Pseudomonadati</taxon>
        <taxon>Pseudomonadota</taxon>
        <taxon>Betaproteobacteria</taxon>
        <taxon>Nitrosomonadales</taxon>
        <taxon>OM43 clade</taxon>
    </lineage>
</organism>
<gene>
    <name evidence="1" type="ORF">VI33_03120</name>
</gene>
<dbReference type="Proteomes" id="UP000066549">
    <property type="component" value="Chromosome"/>
</dbReference>
<accession>A0A0H4JB50</accession>
<dbReference type="Gene3D" id="1.25.40.10">
    <property type="entry name" value="Tetratricopeptide repeat domain"/>
    <property type="match status" value="1"/>
</dbReference>
<evidence type="ECO:0000313" key="2">
    <source>
        <dbReference type="Proteomes" id="UP000066549"/>
    </source>
</evidence>
<reference evidence="1 2" key="1">
    <citation type="submission" date="2015-03" db="EMBL/GenBank/DDBJ databases">
        <title>Comparative analysis of the OM43 clade including a novel species from Red Sea uncovers genomic and metabolic diversity among marine methylotrophs.</title>
        <authorList>
            <person name="Jimenez-Infante F."/>
            <person name="Ngugi D.K."/>
            <person name="Vinu M."/>
            <person name="Alam I."/>
            <person name="Kamau A."/>
            <person name="Blom J."/>
            <person name="Bajic V.B."/>
            <person name="Stingl U."/>
        </authorList>
    </citation>
    <scope>NUCLEOTIDE SEQUENCE [LARGE SCALE GENOMIC DNA]</scope>
    <source>
        <strain evidence="1 2">MBRSH7</strain>
    </source>
</reference>
<dbReference type="InterPro" id="IPR006597">
    <property type="entry name" value="Sel1-like"/>
</dbReference>
<name>A0A0H4JB50_9PROT</name>
<dbReference type="InterPro" id="IPR011990">
    <property type="entry name" value="TPR-like_helical_dom_sf"/>
</dbReference>
<dbReference type="SUPFAM" id="SSF81901">
    <property type="entry name" value="HCP-like"/>
    <property type="match status" value="1"/>
</dbReference>
<dbReference type="PANTHER" id="PTHR11102">
    <property type="entry name" value="SEL-1-LIKE PROTEIN"/>
    <property type="match status" value="1"/>
</dbReference>
<proteinExistence type="predicted"/>
<dbReference type="PANTHER" id="PTHR11102:SF160">
    <property type="entry name" value="ERAD-ASSOCIATED E3 UBIQUITIN-PROTEIN LIGASE COMPONENT HRD3"/>
    <property type="match status" value="1"/>
</dbReference>
<dbReference type="SMART" id="SM00671">
    <property type="entry name" value="SEL1"/>
    <property type="match status" value="4"/>
</dbReference>
<dbReference type="EMBL" id="CP011002">
    <property type="protein sequence ID" value="AKO65737.1"/>
    <property type="molecule type" value="Genomic_DNA"/>
</dbReference>
<dbReference type="InterPro" id="IPR050767">
    <property type="entry name" value="Sel1_AlgK"/>
</dbReference>
<dbReference type="OrthoDB" id="5365194at2"/>
<protein>
    <recommendedName>
        <fullName evidence="3">Sel1 repeat family protein</fullName>
    </recommendedName>
</protein>
<evidence type="ECO:0000313" key="1">
    <source>
        <dbReference type="EMBL" id="AKO65737.1"/>
    </source>
</evidence>
<sequence length="279" mass="31800">MELRKAFLLVVFCLSFLVGLGYADASEICLNDSRQPNSSEPECLIISEITKSDTDLILLNADNEFDKQNYSQAIKLYDIAAHLDSWEGQFAMGMFNLNGSYGVEQNKEKAFQYLLSAAVNGYGKAMHNVAELKLTGQGTERDLPTALHWYKKAAKHNLIDSQFMVGRMYEMGWGINQNFKESFNWYMKAAMNGDSESMYRLSYLINQDKNLGYDSTDSMMLLYLSKQAGSEEGIMAINYMLKENIISKDYVLKLDSWFQECSDVVNCLNELQVDAMVRY</sequence>
<keyword evidence="2" id="KW-1185">Reference proteome</keyword>